<evidence type="ECO:0000256" key="1">
    <source>
        <dbReference type="ARBA" id="ARBA00022737"/>
    </source>
</evidence>
<evidence type="ECO:0000259" key="2">
    <source>
        <dbReference type="Pfam" id="PF22322"/>
    </source>
</evidence>
<name>G5GFZ7_9FIRM</name>
<feature type="non-terminal residue" evidence="4">
    <location>
        <position position="1"/>
    </location>
</feature>
<protein>
    <submittedName>
        <fullName evidence="4">Uncharacterized protein</fullName>
    </submittedName>
</protein>
<feature type="domain" description="Teneurin-like YD-shell" evidence="3">
    <location>
        <begin position="288"/>
        <end position="383"/>
    </location>
</feature>
<comment type="caution">
    <text evidence="4">The sequence shown here is derived from an EMBL/GenBank/DDBJ whole genome shotgun (WGS) entry which is preliminary data.</text>
</comment>
<feature type="domain" description="DUF6973" evidence="2">
    <location>
        <begin position="1231"/>
        <end position="1292"/>
    </location>
</feature>
<feature type="domain" description="Teneurin-like YD-shell" evidence="3">
    <location>
        <begin position="112"/>
        <end position="275"/>
    </location>
</feature>
<dbReference type="Proteomes" id="UP000003011">
    <property type="component" value="Unassembled WGS sequence"/>
</dbReference>
<dbReference type="PATRIC" id="fig|679200.3.peg.517"/>
<proteinExistence type="predicted"/>
<dbReference type="NCBIfam" id="TIGR01643">
    <property type="entry name" value="YD_repeat_2x"/>
    <property type="match status" value="12"/>
</dbReference>
<dbReference type="NCBIfam" id="TIGR03696">
    <property type="entry name" value="Rhs_assc_core"/>
    <property type="match status" value="1"/>
</dbReference>
<dbReference type="Pfam" id="PF05593">
    <property type="entry name" value="RHS_repeat"/>
    <property type="match status" value="4"/>
</dbReference>
<dbReference type="InterPro" id="IPR054246">
    <property type="entry name" value="DUF6973"/>
</dbReference>
<keyword evidence="1" id="KW-0677">Repeat</keyword>
<reference evidence="4 5" key="1">
    <citation type="submission" date="2011-08" db="EMBL/GenBank/DDBJ databases">
        <title>The Genome Sequence of Johnsonella ignava ATCC 51276.</title>
        <authorList>
            <consortium name="The Broad Institute Genome Sequencing Platform"/>
            <person name="Earl A."/>
            <person name="Ward D."/>
            <person name="Feldgarden M."/>
            <person name="Gevers D."/>
            <person name="Izard J."/>
            <person name="Blanton J.M."/>
            <person name="Baranova O.V."/>
            <person name="Dewhirst F.E."/>
            <person name="Young S.K."/>
            <person name="Zeng Q."/>
            <person name="Gargeya S."/>
            <person name="Fitzgerald M."/>
            <person name="Haas B."/>
            <person name="Abouelleil A."/>
            <person name="Alvarado L."/>
            <person name="Arachchi H.M."/>
            <person name="Berlin A."/>
            <person name="Brown A."/>
            <person name="Chapman S.B."/>
            <person name="Chen Z."/>
            <person name="Dunbar C."/>
            <person name="Freedman E."/>
            <person name="Gearin G."/>
            <person name="Gellesch M."/>
            <person name="Goldberg J."/>
            <person name="Griggs A."/>
            <person name="Gujja S."/>
            <person name="Heiman D."/>
            <person name="Howarth C."/>
            <person name="Larson L."/>
            <person name="Lui A."/>
            <person name="MacDonald P.J.P."/>
            <person name="Montmayeur A."/>
            <person name="Murphy C."/>
            <person name="Neiman D."/>
            <person name="Pearson M."/>
            <person name="Priest M."/>
            <person name="Roberts A."/>
            <person name="Saif S."/>
            <person name="Shea T."/>
            <person name="Shenoy N."/>
            <person name="Sisk P."/>
            <person name="Stolte C."/>
            <person name="Sykes S."/>
            <person name="Wortman J."/>
            <person name="Nusbaum C."/>
            <person name="Birren B."/>
        </authorList>
    </citation>
    <scope>NUCLEOTIDE SEQUENCE [LARGE SCALE GENOMIC DNA]</scope>
    <source>
        <strain evidence="4 5">ATCC 51276</strain>
    </source>
</reference>
<evidence type="ECO:0000313" key="5">
    <source>
        <dbReference type="Proteomes" id="UP000003011"/>
    </source>
</evidence>
<dbReference type="InterPro" id="IPR031325">
    <property type="entry name" value="RHS_repeat"/>
</dbReference>
<keyword evidence="5" id="KW-1185">Reference proteome</keyword>
<dbReference type="InterPro" id="IPR050708">
    <property type="entry name" value="T6SS_VgrG/RHS"/>
</dbReference>
<dbReference type="InterPro" id="IPR022385">
    <property type="entry name" value="Rhs_assc_core"/>
</dbReference>
<dbReference type="Pfam" id="PF22322">
    <property type="entry name" value="DUF6973"/>
    <property type="match status" value="1"/>
</dbReference>
<dbReference type="eggNOG" id="COG3209">
    <property type="taxonomic scope" value="Bacteria"/>
</dbReference>
<dbReference type="InterPro" id="IPR056823">
    <property type="entry name" value="TEN-like_YD-shell"/>
</dbReference>
<dbReference type="InterPro" id="IPR006530">
    <property type="entry name" value="YD"/>
</dbReference>
<dbReference type="PANTHER" id="PTHR32305">
    <property type="match status" value="1"/>
</dbReference>
<dbReference type="PANTHER" id="PTHR32305:SF15">
    <property type="entry name" value="PROTEIN RHSA-RELATED"/>
    <property type="match status" value="1"/>
</dbReference>
<dbReference type="Pfam" id="PF25023">
    <property type="entry name" value="TEN_YD-shell"/>
    <property type="match status" value="3"/>
</dbReference>
<sequence length="1330" mass="147682">NAISYIDREGRMNTCSYDPAGRLISKSIDGCTQTYTYTAAGKLDSVTDPTGAKILYEYNGNGKLTGITDANGHKSSFEYGILGNPLHMSEGSGAGVSYSYNEAGQLTGIINDGAQKGILYEYDSLGRRIKETDARGYSTSYEYDPAGNLIKTTDAFGRAEIIKRDPMGRILSETDAAGNTTSYGYDSSGRLIFKIDASGAKTSMSYDLAGRLTSTTDPKGGVTSYSYDGLGRLTSQTDAAGNTTKFNYSGVNLTEIYDAAGNLTRYGYDRRNLIMYEVDARDNPAKREYDRAGRIVSKANRTMGYDRYAYDPAGNLTEETNAAGGIVKYVYDGADRLSARTDEAGNTTKYSYTTGGVIDKITYPDESTKSFEYDENLNLIKVIDGMGNATSYTYDALNRISACINSDGTSRIYSYDRAGNLEALTDEAGNRWEYGYDALGNKTFEKDPLGNTAFYEYDKNSNLTKIILKGNSESTTFAGIPGMSGMKGAAEAADMNSIAGTAGFAESFKNIQNSKAQAQKTQITSYEYDVLNRPVKRTDAMGNTVSYEYDSVGNLIKKTDEEGGITSYEYDPNANLTKTVYPDGSINTFTYDGDNRLIGYTDPTGNTNFTRDALGRMTQAGSYAGGVRYEYDPVGNVTMVDGFMLKTHYTYDSMGRMTGIENKGMQNDTFKFSYEYNAAGEITRITKPDKSVEQRSYDSMGRLVKVDIDGIQSGIYQYDSTGNLKNKTENLSGVKIESEYKYDKNNRLIEEYILGAAPKRSRYSYDGFGNIVNEYEEGSGKSAPVNTRYEYNSLNQLTKKVQSTSKENKQSAGSTAGINPDSAIDLGIGSAVGTLSGRQTSDSVFNYEYDKKGNLISLKEGGETVASYKYGAAGRMIKASAKAGDIDYRYDALGHLVRSGYSDFTPNYISDIDMPFIEHIFGGGFGEKITHVYGPEGEAGTYADYRLYCLTKDRLGSTVMAKDTEGEVVSGTYYNAWGEAVNTYTKAGFEKSILAVPSYTGHRYDNISGLYYAKARMYSADDKRFTSIDPIKDGLNWYEYCMGDPQKYTDPSGYARGYGPFEAYSNHLVHIVPEITNHSLNNEEKKLVNKSSDLGWEYMKAADTSIEYTDKIFGEKLKKILDNDDNNKDLYLPFTSKNYRANLDDNTIANAYHHIYWNAVLKNYYARQFYANSYHEEYTCRSGKVYTLFDKTNDEKRMIYLSITPAEASKAPLIYGTKYDYSGKTYDEFVDEIVNNEVKKWTDAHENGNNDSAAKMDYKNNAIGYNLISAAATKKLSDKDISMRVLKHMSKGKGIGYELFEDINDRDYYSRSKRNDIYNSILTEQSNRIK</sequence>
<dbReference type="EMBL" id="ACZL01000009">
    <property type="protein sequence ID" value="EHI56421.1"/>
    <property type="molecule type" value="Genomic_DNA"/>
</dbReference>
<dbReference type="HOGENOM" id="CLU_259096_0_0_9"/>
<gene>
    <name evidence="4" type="ORF">HMPREF9333_00486</name>
</gene>
<accession>G5GFZ7</accession>
<evidence type="ECO:0000259" key="3">
    <source>
        <dbReference type="Pfam" id="PF25023"/>
    </source>
</evidence>
<organism evidence="4 5">
    <name type="scientific">Johnsonella ignava ATCC 51276</name>
    <dbReference type="NCBI Taxonomy" id="679200"/>
    <lineage>
        <taxon>Bacteria</taxon>
        <taxon>Bacillati</taxon>
        <taxon>Bacillota</taxon>
        <taxon>Clostridia</taxon>
        <taxon>Lachnospirales</taxon>
        <taxon>Lachnospiraceae</taxon>
        <taxon>Johnsonella</taxon>
    </lineage>
</organism>
<dbReference type="STRING" id="679200.HMPREF9333_00486"/>
<feature type="domain" description="Teneurin-like YD-shell" evidence="3">
    <location>
        <begin position="845"/>
        <end position="983"/>
    </location>
</feature>
<dbReference type="Gene3D" id="2.180.10.10">
    <property type="entry name" value="RHS repeat-associated core"/>
    <property type="match status" value="3"/>
</dbReference>
<evidence type="ECO:0000313" key="4">
    <source>
        <dbReference type="EMBL" id="EHI56421.1"/>
    </source>
</evidence>